<keyword evidence="9 13" id="KW-0472">Membrane</keyword>
<organism evidence="15 16">
    <name type="scientific">Aphanomyces astaci</name>
    <name type="common">Crayfish plague agent</name>
    <dbReference type="NCBI Taxonomy" id="112090"/>
    <lineage>
        <taxon>Eukaryota</taxon>
        <taxon>Sar</taxon>
        <taxon>Stramenopiles</taxon>
        <taxon>Oomycota</taxon>
        <taxon>Saprolegniomycetes</taxon>
        <taxon>Saprolegniales</taxon>
        <taxon>Verrucalvaceae</taxon>
        <taxon>Aphanomyces</taxon>
    </lineage>
</organism>
<dbReference type="Gene3D" id="3.80.10.10">
    <property type="entry name" value="Ribonuclease Inhibitor"/>
    <property type="match status" value="1"/>
</dbReference>
<keyword evidence="4 13" id="KW-0812">Transmembrane</keyword>
<evidence type="ECO:0000256" key="12">
    <source>
        <dbReference type="ARBA" id="ARBA00023303"/>
    </source>
</evidence>
<dbReference type="SMART" id="SM00004">
    <property type="entry name" value="NL"/>
    <property type="match status" value="1"/>
</dbReference>
<feature type="transmembrane region" description="Helical" evidence="13">
    <location>
        <begin position="488"/>
        <end position="508"/>
    </location>
</feature>
<protein>
    <recommendedName>
        <fullName evidence="14">LNR domain-containing protein</fullName>
    </recommendedName>
</protein>
<keyword evidence="10" id="KW-1015">Disulfide bond</keyword>
<keyword evidence="7 13" id="KW-1133">Transmembrane helix</keyword>
<evidence type="ECO:0000256" key="10">
    <source>
        <dbReference type="ARBA" id="ARBA00023157"/>
    </source>
</evidence>
<keyword evidence="12" id="KW-0407">Ion channel</keyword>
<evidence type="ECO:0000256" key="9">
    <source>
        <dbReference type="ARBA" id="ARBA00023136"/>
    </source>
</evidence>
<evidence type="ECO:0000259" key="14">
    <source>
        <dbReference type="SMART" id="SM00004"/>
    </source>
</evidence>
<dbReference type="VEuPathDB" id="FungiDB:H257_07484"/>
<dbReference type="SUPFAM" id="SSF52058">
    <property type="entry name" value="L domain-like"/>
    <property type="match status" value="1"/>
</dbReference>
<keyword evidence="11" id="KW-0325">Glycoprotein</keyword>
<keyword evidence="6" id="KW-0677">Repeat</keyword>
<evidence type="ECO:0000256" key="13">
    <source>
        <dbReference type="SAM" id="Phobius"/>
    </source>
</evidence>
<comment type="caution">
    <text evidence="15">The sequence shown here is derived from an EMBL/GenBank/DDBJ whole genome shotgun (WGS) entry which is preliminary data.</text>
</comment>
<sequence length="935" mass="102792">MGLLAIHVPQEKPSRQPPKPPLRSQQTSPYFQPSTKLALFHYVDMGCASYQAYRMSRYLVNHRQSILYGTPFVLFFNSILGFVLSIASPLTVFILPAINYILFDPSLSYNPKNVTENLLLARYALVSSPVDLATKGVLQLGSYLSLRPWTGWFLQGFVVSNIVWGFVLVAITAAYGQAPCPSTCVFSISPWFVCHCVHVDVNCARLAVDGDNATEFLRGDLLGPSVLIVVEFRRCSLTSGLLSSLLASHQGLTGIFISFSQMRCWDGGLPPSVTTILIRGSLLTQLPETLAVAPGICSSSARRVIDMSRLQRSSLRASVTSAQLTTLFKTPILVLAFTRHVTSAVYFATISVTYKSANQEDLRSVQAYAPGIVGTIMGLLSLMHVYGLAWTVRRVCCLQRRGAASPVGRFLNSIMSPTTQLTLFHTIDVVSQSYQAGRMSFFLVDRRYAMSFALLVSAYCLVTPWFLFTKHTVARRSLVLLINNALGFVLNSAFPIALFIFQALRLVILDRHVQNDDKFVTVSLLIGRYIMVSSPADLFSKIASQCLSCVSIRSLVQSVTTKAPSARYPSRYSPPAAIVCGPPAALPLDSFSLQFRHRRHMLWYLIANLAWGITIVACAGAANFLRTPCPDYCMLATSPWLDLTCSCVHVELNCALRGIRGTTVDEYIRPRDIGTSLFTLNVRRCDLPHGVPIAALQPFQSLFAVFLYMTNITDWPLDPIGLTWPPSLTVLHIRGSNLQHIPQAFAVLPPNIVYLRVEGGHITSIPDAMFIAWANVSSLSLSNLQLAQIPSSIATFQELVSLELRGNELTNVPLIDPVTGTSPSLLTSVDLSANHFDHVPLDFVMLLPGVQFELSSNPIAALPPSLNPQLLTTRQLILDDTPFCNSAALSYCLPKCAKQCETQLLGDYRCDMVCYSGACNWDYGDCSSFGLSLDV</sequence>
<dbReference type="Pfam" id="PF00066">
    <property type="entry name" value="Notch"/>
    <property type="match status" value="1"/>
</dbReference>
<keyword evidence="8" id="KW-0406">Ion transport</keyword>
<feature type="transmembrane region" description="Helical" evidence="13">
    <location>
        <begin position="372"/>
        <end position="392"/>
    </location>
</feature>
<dbReference type="VEuPathDB" id="FungiDB:H257_07482"/>
<evidence type="ECO:0000256" key="11">
    <source>
        <dbReference type="ARBA" id="ARBA00023180"/>
    </source>
</evidence>
<evidence type="ECO:0000313" key="15">
    <source>
        <dbReference type="EMBL" id="RHY16530.1"/>
    </source>
</evidence>
<feature type="transmembrane region" description="Helical" evidence="13">
    <location>
        <begin position="332"/>
        <end position="352"/>
    </location>
</feature>
<dbReference type="PANTHER" id="PTHR46473:SF23">
    <property type="entry name" value="GH08155P"/>
    <property type="match status" value="1"/>
</dbReference>
<reference evidence="15 16" key="1">
    <citation type="submission" date="2018-08" db="EMBL/GenBank/DDBJ databases">
        <title>Aphanomyces genome sequencing and annotation.</title>
        <authorList>
            <person name="Minardi D."/>
            <person name="Oidtmann B."/>
            <person name="Van Der Giezen M."/>
            <person name="Studholme D.J."/>
        </authorList>
    </citation>
    <scope>NUCLEOTIDE SEQUENCE [LARGE SCALE GENOMIC DNA]</scope>
    <source>
        <strain evidence="15 16">Kv</strain>
    </source>
</reference>
<evidence type="ECO:0000256" key="7">
    <source>
        <dbReference type="ARBA" id="ARBA00022989"/>
    </source>
</evidence>
<evidence type="ECO:0000313" key="16">
    <source>
        <dbReference type="Proteomes" id="UP000265427"/>
    </source>
</evidence>
<dbReference type="GO" id="GO:0005886">
    <property type="term" value="C:plasma membrane"/>
    <property type="evidence" value="ECO:0007669"/>
    <property type="project" value="UniProtKB-SubCell"/>
</dbReference>
<gene>
    <name evidence="15" type="ORF">DYB36_009414</name>
</gene>
<name>A0A397B839_APHAT</name>
<dbReference type="InterPro" id="IPR000800">
    <property type="entry name" value="Notch_dom"/>
</dbReference>
<evidence type="ECO:0000256" key="2">
    <source>
        <dbReference type="ARBA" id="ARBA00022448"/>
    </source>
</evidence>
<dbReference type="Proteomes" id="UP000265427">
    <property type="component" value="Unassembled WGS sequence"/>
</dbReference>
<feature type="transmembrane region" description="Helical" evidence="13">
    <location>
        <begin position="72"/>
        <end position="102"/>
    </location>
</feature>
<evidence type="ECO:0000256" key="4">
    <source>
        <dbReference type="ARBA" id="ARBA00022692"/>
    </source>
</evidence>
<feature type="transmembrane region" description="Helical" evidence="13">
    <location>
        <begin position="448"/>
        <end position="468"/>
    </location>
</feature>
<evidence type="ECO:0000256" key="3">
    <source>
        <dbReference type="ARBA" id="ARBA00022475"/>
    </source>
</evidence>
<evidence type="ECO:0000256" key="5">
    <source>
        <dbReference type="ARBA" id="ARBA00022729"/>
    </source>
</evidence>
<feature type="transmembrane region" description="Helical" evidence="13">
    <location>
        <begin position="152"/>
        <end position="175"/>
    </location>
</feature>
<feature type="transmembrane region" description="Helical" evidence="13">
    <location>
        <begin position="602"/>
        <end position="625"/>
    </location>
</feature>
<proteinExistence type="predicted"/>
<dbReference type="InterPro" id="IPR051432">
    <property type="entry name" value="KCNMA1_auxiliary"/>
</dbReference>
<dbReference type="EMBL" id="QUSZ01003951">
    <property type="protein sequence ID" value="RHY16530.1"/>
    <property type="molecule type" value="Genomic_DNA"/>
</dbReference>
<evidence type="ECO:0000256" key="1">
    <source>
        <dbReference type="ARBA" id="ARBA00004162"/>
    </source>
</evidence>
<dbReference type="AlphaFoldDB" id="A0A397B839"/>
<keyword evidence="5" id="KW-0732">Signal</keyword>
<keyword evidence="3" id="KW-1003">Cell membrane</keyword>
<evidence type="ECO:0000256" key="6">
    <source>
        <dbReference type="ARBA" id="ARBA00022737"/>
    </source>
</evidence>
<dbReference type="InterPro" id="IPR032675">
    <property type="entry name" value="LRR_dom_sf"/>
</dbReference>
<dbReference type="Gene3D" id="3.30.300.320">
    <property type="match status" value="1"/>
</dbReference>
<feature type="domain" description="LNR" evidence="14">
    <location>
        <begin position="885"/>
        <end position="927"/>
    </location>
</feature>
<keyword evidence="2" id="KW-0813">Transport</keyword>
<comment type="subcellular location">
    <subcellularLocation>
        <location evidence="1">Cell membrane</location>
        <topology evidence="1">Single-pass membrane protein</topology>
    </subcellularLocation>
</comment>
<dbReference type="GO" id="GO:0034220">
    <property type="term" value="P:monoatomic ion transmembrane transport"/>
    <property type="evidence" value="ECO:0007669"/>
    <property type="project" value="UniProtKB-KW"/>
</dbReference>
<dbReference type="PANTHER" id="PTHR46473">
    <property type="entry name" value="GH08155P"/>
    <property type="match status" value="1"/>
</dbReference>
<accession>A0A397B839</accession>
<evidence type="ECO:0000256" key="8">
    <source>
        <dbReference type="ARBA" id="ARBA00023065"/>
    </source>
</evidence>